<dbReference type="PANTHER" id="PTHR47506">
    <property type="entry name" value="TRANSCRIPTIONAL REGULATORY PROTEIN"/>
    <property type="match status" value="1"/>
</dbReference>
<evidence type="ECO:0000256" key="4">
    <source>
        <dbReference type="PROSITE-ProRule" id="PRU00335"/>
    </source>
</evidence>
<dbReference type="InterPro" id="IPR001647">
    <property type="entry name" value="HTH_TetR"/>
</dbReference>
<dbReference type="Pfam" id="PF21993">
    <property type="entry name" value="TetR_C_13_2"/>
    <property type="match status" value="1"/>
</dbReference>
<keyword evidence="7" id="KW-1185">Reference proteome</keyword>
<dbReference type="EMBL" id="BAOP01000003">
    <property type="protein sequence ID" value="GAC78378.1"/>
    <property type="molecule type" value="Genomic_DNA"/>
</dbReference>
<reference evidence="6 7" key="1">
    <citation type="submission" date="2013-02" db="EMBL/GenBank/DDBJ databases">
        <title>Whole genome shotgun sequence of Gordonia malaquae NBRC 108250.</title>
        <authorList>
            <person name="Yoshida I."/>
            <person name="Hosoyama A."/>
            <person name="Tsuchikane K."/>
            <person name="Ando Y."/>
            <person name="Baba S."/>
            <person name="Ohji S."/>
            <person name="Hamada M."/>
            <person name="Tamura T."/>
            <person name="Yamazoe A."/>
            <person name="Yamazaki S."/>
            <person name="Fujita N."/>
        </authorList>
    </citation>
    <scope>NUCLEOTIDE SEQUENCE [LARGE SCALE GENOMIC DNA]</scope>
    <source>
        <strain evidence="6 7">NBRC 108250</strain>
    </source>
</reference>
<dbReference type="SUPFAM" id="SSF46689">
    <property type="entry name" value="Homeodomain-like"/>
    <property type="match status" value="1"/>
</dbReference>
<evidence type="ECO:0000256" key="1">
    <source>
        <dbReference type="ARBA" id="ARBA00023015"/>
    </source>
</evidence>
<dbReference type="eggNOG" id="COG1309">
    <property type="taxonomic scope" value="Bacteria"/>
</dbReference>
<dbReference type="Pfam" id="PF00440">
    <property type="entry name" value="TetR_N"/>
    <property type="match status" value="1"/>
</dbReference>
<accession>M3V9Z0</accession>
<dbReference type="Gene3D" id="1.10.357.10">
    <property type="entry name" value="Tetracycline Repressor, domain 2"/>
    <property type="match status" value="1"/>
</dbReference>
<organism evidence="6 7">
    <name type="scientific">Gordonia malaquae NBRC 108250</name>
    <dbReference type="NCBI Taxonomy" id="1223542"/>
    <lineage>
        <taxon>Bacteria</taxon>
        <taxon>Bacillati</taxon>
        <taxon>Actinomycetota</taxon>
        <taxon>Actinomycetes</taxon>
        <taxon>Mycobacteriales</taxon>
        <taxon>Gordoniaceae</taxon>
        <taxon>Gordonia</taxon>
    </lineage>
</organism>
<protein>
    <submittedName>
        <fullName evidence="6">Putative TetR family transcriptional regulator</fullName>
    </submittedName>
</protein>
<proteinExistence type="predicted"/>
<evidence type="ECO:0000259" key="5">
    <source>
        <dbReference type="PROSITE" id="PS50977"/>
    </source>
</evidence>
<comment type="caution">
    <text evidence="6">The sequence shown here is derived from an EMBL/GenBank/DDBJ whole genome shotgun (WGS) entry which is preliminary data.</text>
</comment>
<evidence type="ECO:0000256" key="3">
    <source>
        <dbReference type="ARBA" id="ARBA00023163"/>
    </source>
</evidence>
<sequence>MVYFKGGMRGSQMSVKDRLLEATASLMRCHGVAGTSLSDILSTSGVARRSIYLNFPDGKSELVTEATRASGAIITQTIEGILDSPDPISAFSDMWVEVLTSTEFDAGCPVVAAALGRADAPSAADLAGDIFDQWHELVRDRMVDDGIDTDTAKSLAITIVSAIEGAVIASQAQHSTRPLTEVAIRLRELVALHLSAVPALD</sequence>
<dbReference type="PANTHER" id="PTHR47506:SF3">
    <property type="entry name" value="HTH-TYPE TRANSCRIPTIONAL REGULATOR LMRA"/>
    <property type="match status" value="1"/>
</dbReference>
<dbReference type="InterPro" id="IPR036271">
    <property type="entry name" value="Tet_transcr_reg_TetR-rel_C_sf"/>
</dbReference>
<dbReference type="PROSITE" id="PS50977">
    <property type="entry name" value="HTH_TETR_2"/>
    <property type="match status" value="1"/>
</dbReference>
<feature type="DNA-binding region" description="H-T-H motif" evidence="4">
    <location>
        <begin position="36"/>
        <end position="55"/>
    </location>
</feature>
<dbReference type="GO" id="GO:0003677">
    <property type="term" value="F:DNA binding"/>
    <property type="evidence" value="ECO:0007669"/>
    <property type="project" value="UniProtKB-UniRule"/>
</dbReference>
<name>M3V9Z0_GORML</name>
<keyword evidence="2 4" id="KW-0238">DNA-binding</keyword>
<feature type="domain" description="HTH tetR-type" evidence="5">
    <location>
        <begin position="13"/>
        <end position="73"/>
    </location>
</feature>
<dbReference type="STRING" id="410332.SAMN04488550_2361"/>
<keyword evidence="3" id="KW-0804">Transcription</keyword>
<dbReference type="SUPFAM" id="SSF48498">
    <property type="entry name" value="Tetracyclin repressor-like, C-terminal domain"/>
    <property type="match status" value="1"/>
</dbReference>
<gene>
    <name evidence="6" type="ORF">GM1_003_01160</name>
</gene>
<keyword evidence="1" id="KW-0805">Transcription regulation</keyword>
<evidence type="ECO:0000256" key="2">
    <source>
        <dbReference type="ARBA" id="ARBA00023125"/>
    </source>
</evidence>
<dbReference type="InterPro" id="IPR009057">
    <property type="entry name" value="Homeodomain-like_sf"/>
</dbReference>
<evidence type="ECO:0000313" key="7">
    <source>
        <dbReference type="Proteomes" id="UP000035009"/>
    </source>
</evidence>
<dbReference type="AlphaFoldDB" id="M3V9Z0"/>
<evidence type="ECO:0000313" key="6">
    <source>
        <dbReference type="EMBL" id="GAC78378.1"/>
    </source>
</evidence>
<dbReference type="InterPro" id="IPR054156">
    <property type="entry name" value="YxaF_TetR_C"/>
</dbReference>
<dbReference type="Proteomes" id="UP000035009">
    <property type="component" value="Unassembled WGS sequence"/>
</dbReference>